<evidence type="ECO:0000256" key="4">
    <source>
        <dbReference type="ARBA" id="ARBA00022776"/>
    </source>
</evidence>
<keyword evidence="8" id="KW-0539">Nucleus</keyword>
<dbReference type="Gene3D" id="1.10.418.30">
    <property type="entry name" value="Ncd80 complex, Ncd80 subunit"/>
    <property type="match status" value="3"/>
</dbReference>
<comment type="similarity">
    <text evidence="1 8">Belongs to the NDC80/HEC1 family.</text>
</comment>
<evidence type="ECO:0000256" key="8">
    <source>
        <dbReference type="RuleBase" id="RU368072"/>
    </source>
</evidence>
<keyword evidence="4 8" id="KW-0498">Mitosis</keyword>
<keyword evidence="3 8" id="KW-0132">Cell division</keyword>
<evidence type="ECO:0000259" key="10">
    <source>
        <dbReference type="Pfam" id="PF03801"/>
    </source>
</evidence>
<keyword evidence="12" id="KW-1185">Reference proteome</keyword>
<evidence type="ECO:0000256" key="9">
    <source>
        <dbReference type="SAM" id="MobiDB-lite"/>
    </source>
</evidence>
<keyword evidence="8" id="KW-0995">Kinetochore</keyword>
<dbReference type="EMBL" id="SDMP01000006">
    <property type="protein sequence ID" value="RYR51203.1"/>
    <property type="molecule type" value="Genomic_DNA"/>
</dbReference>
<keyword evidence="2 8" id="KW-0158">Chromosome</keyword>
<comment type="caution">
    <text evidence="11">The sequence shown here is derived from an EMBL/GenBank/DDBJ whole genome shotgun (WGS) entry which is preliminary data.</text>
</comment>
<dbReference type="GO" id="GO:0031262">
    <property type="term" value="C:Ndc80 complex"/>
    <property type="evidence" value="ECO:0007669"/>
    <property type="project" value="UniProtKB-UniRule"/>
</dbReference>
<evidence type="ECO:0000256" key="2">
    <source>
        <dbReference type="ARBA" id="ARBA00022454"/>
    </source>
</evidence>
<comment type="function">
    <text evidence="8">Acts as a component of the essential kinetochore-associated NDC80 complex, which is required for chromosome segregation and spindle checkpoint activity.</text>
</comment>
<reference evidence="11 12" key="1">
    <citation type="submission" date="2019-01" db="EMBL/GenBank/DDBJ databases">
        <title>Sequencing of cultivated peanut Arachis hypogaea provides insights into genome evolution and oil improvement.</title>
        <authorList>
            <person name="Chen X."/>
        </authorList>
    </citation>
    <scope>NUCLEOTIDE SEQUENCE [LARGE SCALE GENOMIC DNA]</scope>
    <source>
        <strain evidence="12">cv. Fuhuasheng</strain>
        <tissue evidence="11">Leaves</tissue>
    </source>
</reference>
<dbReference type="PANTHER" id="PTHR46681">
    <property type="entry name" value="KINETOCHORE PROTEIN NDC80 HOMOLOG"/>
    <property type="match status" value="1"/>
</dbReference>
<dbReference type="GO" id="GO:0005634">
    <property type="term" value="C:nucleus"/>
    <property type="evidence" value="ECO:0007669"/>
    <property type="project" value="UniProtKB-SubCell"/>
</dbReference>
<feature type="domain" description="Kinetochore protein Ndc80 CH" evidence="10">
    <location>
        <begin position="36"/>
        <end position="109"/>
    </location>
</feature>
<gene>
    <name evidence="11" type="ORF">Ahy_A06g026244</name>
</gene>
<name>A0A445CJW4_ARAHY</name>
<dbReference type="InterPro" id="IPR055307">
    <property type="entry name" value="NDC80_plants"/>
</dbReference>
<dbReference type="GO" id="GO:0051315">
    <property type="term" value="P:attachment of mitotic spindle microtubules to kinetochore"/>
    <property type="evidence" value="ECO:0007669"/>
    <property type="project" value="UniProtKB-UniRule"/>
</dbReference>
<evidence type="ECO:0000256" key="6">
    <source>
        <dbReference type="ARBA" id="ARBA00023306"/>
    </source>
</evidence>
<proteinExistence type="inferred from homology"/>
<evidence type="ECO:0000256" key="1">
    <source>
        <dbReference type="ARBA" id="ARBA00007050"/>
    </source>
</evidence>
<dbReference type="InterPro" id="IPR055260">
    <property type="entry name" value="Ndc80_CH"/>
</dbReference>
<keyword evidence="6 8" id="KW-0131">Cell cycle</keyword>
<dbReference type="Pfam" id="PF03801">
    <property type="entry name" value="Ndc80_HEC"/>
    <property type="match status" value="3"/>
</dbReference>
<feature type="domain" description="Kinetochore protein Ndc80 CH" evidence="10">
    <location>
        <begin position="225"/>
        <end position="275"/>
    </location>
</feature>
<protein>
    <recommendedName>
        <fullName evidence="8">Kinetochore protein NDC80</fullName>
    </recommendedName>
</protein>
<dbReference type="GO" id="GO:0051301">
    <property type="term" value="P:cell division"/>
    <property type="evidence" value="ECO:0007669"/>
    <property type="project" value="UniProtKB-UniRule"/>
</dbReference>
<dbReference type="STRING" id="3818.A0A445CJW4"/>
<evidence type="ECO:0000313" key="12">
    <source>
        <dbReference type="Proteomes" id="UP000289738"/>
    </source>
</evidence>
<sequence length="333" mass="37744">MDSVANFISIRPSSAGGDAGPRGSMTTRSTTDSNGGSTPFTEDILETLTFLLGEIGYCVWKFEDDLPLLLKSLKYLFVFNKSMLKSHAVPHQWPSFLAHIHWLVQIASFDPSKSTSKTSCPSSRPGLSTKIGYRVSKLDDDLAPLLKSLKYLFVFKKFMLKSPAVPHQWPSFLALIHWLVLIASFDPFKSTSNTVLTLVQARLVHQYILNSYLNYIKGHYDVIGYRVSKLDDDLAPLLKSLKYLFVFNKFMLKSPAVPHQWPSFLALIHWLILIASFDPFKSTSNTVLSLIQARSAQQYILNSYLNYIKGHDDVVEELELDFMDKLNHQKSLT</sequence>
<evidence type="ECO:0000256" key="5">
    <source>
        <dbReference type="ARBA" id="ARBA00023054"/>
    </source>
</evidence>
<evidence type="ECO:0000256" key="3">
    <source>
        <dbReference type="ARBA" id="ARBA00022618"/>
    </source>
</evidence>
<dbReference type="PANTHER" id="PTHR46681:SF1">
    <property type="entry name" value="KINETOCHORE PROTEIN NDC80 HOMOLOG"/>
    <property type="match status" value="1"/>
</dbReference>
<keyword evidence="7 8" id="KW-0137">Centromere</keyword>
<feature type="compositionally biased region" description="Polar residues" evidence="9">
    <location>
        <begin position="24"/>
        <end position="38"/>
    </location>
</feature>
<feature type="region of interest" description="Disordered" evidence="9">
    <location>
        <begin position="11"/>
        <end position="38"/>
    </location>
</feature>
<feature type="domain" description="Kinetochore protein Ndc80 CH" evidence="10">
    <location>
        <begin position="133"/>
        <end position="184"/>
    </location>
</feature>
<accession>A0A445CJW4</accession>
<dbReference type="Proteomes" id="UP000289738">
    <property type="component" value="Chromosome A06"/>
</dbReference>
<evidence type="ECO:0000256" key="7">
    <source>
        <dbReference type="ARBA" id="ARBA00023328"/>
    </source>
</evidence>
<dbReference type="AlphaFoldDB" id="A0A445CJW4"/>
<comment type="subcellular location">
    <subcellularLocation>
        <location evidence="8">Chromosome</location>
        <location evidence="8">Centromere</location>
        <location evidence="8">Kinetochore</location>
    </subcellularLocation>
    <subcellularLocation>
        <location evidence="8">Nucleus</location>
    </subcellularLocation>
</comment>
<comment type="subunit">
    <text evidence="8">Component of the NDC80 complex.</text>
</comment>
<dbReference type="InterPro" id="IPR038273">
    <property type="entry name" value="Ndc80_sf"/>
</dbReference>
<evidence type="ECO:0000313" key="11">
    <source>
        <dbReference type="EMBL" id="RYR51203.1"/>
    </source>
</evidence>
<keyword evidence="5" id="KW-0175">Coiled coil</keyword>
<organism evidence="11 12">
    <name type="scientific">Arachis hypogaea</name>
    <name type="common">Peanut</name>
    <dbReference type="NCBI Taxonomy" id="3818"/>
    <lineage>
        <taxon>Eukaryota</taxon>
        <taxon>Viridiplantae</taxon>
        <taxon>Streptophyta</taxon>
        <taxon>Embryophyta</taxon>
        <taxon>Tracheophyta</taxon>
        <taxon>Spermatophyta</taxon>
        <taxon>Magnoliopsida</taxon>
        <taxon>eudicotyledons</taxon>
        <taxon>Gunneridae</taxon>
        <taxon>Pentapetalae</taxon>
        <taxon>rosids</taxon>
        <taxon>fabids</taxon>
        <taxon>Fabales</taxon>
        <taxon>Fabaceae</taxon>
        <taxon>Papilionoideae</taxon>
        <taxon>50 kb inversion clade</taxon>
        <taxon>dalbergioids sensu lato</taxon>
        <taxon>Dalbergieae</taxon>
        <taxon>Pterocarpus clade</taxon>
        <taxon>Arachis</taxon>
    </lineage>
</organism>